<keyword evidence="3" id="KW-1185">Reference proteome</keyword>
<dbReference type="EMBL" id="CP001322">
    <property type="protein sequence ID" value="ACL05960.1"/>
    <property type="molecule type" value="Genomic_DNA"/>
</dbReference>
<dbReference type="Proteomes" id="UP000000739">
    <property type="component" value="Chromosome"/>
</dbReference>
<dbReference type="RefSeq" id="WP_015949007.1">
    <property type="nucleotide sequence ID" value="NC_011768.1"/>
</dbReference>
<evidence type="ECO:0000313" key="2">
    <source>
        <dbReference type="EMBL" id="ACL05960.1"/>
    </source>
</evidence>
<dbReference type="PANTHER" id="PTHR22916">
    <property type="entry name" value="GLYCOSYLTRANSFERASE"/>
    <property type="match status" value="1"/>
</dbReference>
<dbReference type="CAZy" id="GT2">
    <property type="family name" value="Glycosyltransferase Family 2"/>
</dbReference>
<dbReference type="Pfam" id="PF00535">
    <property type="entry name" value="Glycos_transf_2"/>
    <property type="match status" value="1"/>
</dbReference>
<accession>B8FMC2</accession>
<dbReference type="SUPFAM" id="SSF53448">
    <property type="entry name" value="Nucleotide-diphospho-sugar transferases"/>
    <property type="match status" value="1"/>
</dbReference>
<reference evidence="2 3" key="1">
    <citation type="journal article" date="2012" name="Environ. Microbiol.">
        <title>The genome sequence of Desulfatibacillum alkenivorans AK-01: a blueprint for anaerobic alkane oxidation.</title>
        <authorList>
            <person name="Callaghan A.V."/>
            <person name="Morris B.E."/>
            <person name="Pereira I.A."/>
            <person name="McInerney M.J."/>
            <person name="Austin R.N."/>
            <person name="Groves J.T."/>
            <person name="Kukor J.J."/>
            <person name="Suflita J.M."/>
            <person name="Young L.Y."/>
            <person name="Zylstra G.J."/>
            <person name="Wawrik B."/>
        </authorList>
    </citation>
    <scope>NUCLEOTIDE SEQUENCE [LARGE SCALE GENOMIC DNA]</scope>
    <source>
        <strain evidence="2 3">AK-01</strain>
    </source>
</reference>
<dbReference type="InterPro" id="IPR029044">
    <property type="entry name" value="Nucleotide-diphossugar_trans"/>
</dbReference>
<dbReference type="eggNOG" id="COG1216">
    <property type="taxonomic scope" value="Bacteria"/>
</dbReference>
<dbReference type="AlphaFoldDB" id="B8FMC2"/>
<dbReference type="PANTHER" id="PTHR22916:SF3">
    <property type="entry name" value="UDP-GLCNAC:BETAGAL BETA-1,3-N-ACETYLGLUCOSAMINYLTRANSFERASE-LIKE PROTEIN 1"/>
    <property type="match status" value="1"/>
</dbReference>
<dbReference type="HOGENOM" id="CLU_025996_0_4_7"/>
<name>B8FMC2_DESAL</name>
<keyword evidence="2" id="KW-0808">Transferase</keyword>
<dbReference type="CDD" id="cd00761">
    <property type="entry name" value="Glyco_tranf_GTA_type"/>
    <property type="match status" value="1"/>
</dbReference>
<organism evidence="2 3">
    <name type="scientific">Desulfatibacillum aliphaticivorans</name>
    <dbReference type="NCBI Taxonomy" id="218208"/>
    <lineage>
        <taxon>Bacteria</taxon>
        <taxon>Pseudomonadati</taxon>
        <taxon>Thermodesulfobacteriota</taxon>
        <taxon>Desulfobacteria</taxon>
        <taxon>Desulfobacterales</taxon>
        <taxon>Desulfatibacillaceae</taxon>
        <taxon>Desulfatibacillum</taxon>
    </lineage>
</organism>
<dbReference type="KEGG" id="dal:Dalk_4280"/>
<proteinExistence type="predicted"/>
<dbReference type="GO" id="GO:0016758">
    <property type="term" value="F:hexosyltransferase activity"/>
    <property type="evidence" value="ECO:0007669"/>
    <property type="project" value="UniProtKB-ARBA"/>
</dbReference>
<evidence type="ECO:0000259" key="1">
    <source>
        <dbReference type="Pfam" id="PF00535"/>
    </source>
</evidence>
<evidence type="ECO:0000313" key="3">
    <source>
        <dbReference type="Proteomes" id="UP000000739"/>
    </source>
</evidence>
<dbReference type="Gene3D" id="3.90.550.10">
    <property type="entry name" value="Spore Coat Polysaccharide Biosynthesis Protein SpsA, Chain A"/>
    <property type="match status" value="1"/>
</dbReference>
<feature type="domain" description="Glycosyltransferase 2-like" evidence="1">
    <location>
        <begin position="24"/>
        <end position="145"/>
    </location>
</feature>
<dbReference type="InterPro" id="IPR001173">
    <property type="entry name" value="Glyco_trans_2-like"/>
</dbReference>
<sequence length="350" mass="39522">MLLTNFFLVPTHMNKDAQNQFKASVIIPVFNGQDCIANAIESILEQSVPDVEIIVVNDGSTDDTGAVCQKYVEKKQIVYQEQENLGRSRARNAGLKVARGEYIAFLDADDEVLPGSLSRRMEVLDKHPEASVVFSNFIVIDSLGRPPFLWISPKALSLLKSAAVKKKPPVYVLGPGYLKAALTEINLLPSTITFMARRETFDAAGVFDPSYPNAQDLHLWLRMAERFQFAFIDEALSKNYWDLHRPAEQRITSLSCRVRLFSEYKKGSAHDLAPELNLLIGKAHFDLGILLFQNRRFIPGISHMIKTLGYSYIYGRTFRWAPPLIFHGNPQPLISDVRRACQVAQNLLKR</sequence>
<protein>
    <submittedName>
        <fullName evidence="2">Glycosyl transferase family 2</fullName>
    </submittedName>
</protein>
<gene>
    <name evidence="2" type="ordered locus">Dalk_4280</name>
</gene>